<dbReference type="AlphaFoldDB" id="A0A399FA28"/>
<organism evidence="3 4">
    <name type="scientific">Meiothermus granaticius NBRC 107808</name>
    <dbReference type="NCBI Taxonomy" id="1227551"/>
    <lineage>
        <taxon>Bacteria</taxon>
        <taxon>Thermotogati</taxon>
        <taxon>Deinococcota</taxon>
        <taxon>Deinococci</taxon>
        <taxon>Thermales</taxon>
        <taxon>Thermaceae</taxon>
        <taxon>Meiothermus</taxon>
    </lineage>
</organism>
<feature type="chain" id="PRO_5030071887" evidence="1">
    <location>
        <begin position="28"/>
        <end position="148"/>
    </location>
</feature>
<gene>
    <name evidence="3" type="ORF">Mgrana_00701</name>
</gene>
<reference evidence="3 4" key="1">
    <citation type="submission" date="2018-08" db="EMBL/GenBank/DDBJ databases">
        <title>Meiothermus granaticius genome AF-68 sequencing project.</title>
        <authorList>
            <person name="Da Costa M.S."/>
            <person name="Albuquerque L."/>
            <person name="Raposo P."/>
            <person name="Froufe H.J.C."/>
            <person name="Barroso C.S."/>
            <person name="Egas C."/>
        </authorList>
    </citation>
    <scope>NUCLEOTIDE SEQUENCE [LARGE SCALE GENOMIC DNA]</scope>
    <source>
        <strain evidence="3 4">AF-68</strain>
    </source>
</reference>
<evidence type="ECO:0000313" key="4">
    <source>
        <dbReference type="Proteomes" id="UP000266178"/>
    </source>
</evidence>
<accession>A0A399FA28</accession>
<sequence length="148" mass="14965">MTRAWLAVGLLALLSACMPMNSSNSSASSTPPAPLMFMATLSGASEVPPTPSMGSGSVMLMLDEASKKATITGSFSGVQATAAHIHGPAAKNANAPVIIPLTINGNTLSGSATLTDAQIADLKAGLWYANVHSAAFPGGEIRGQLEKQ</sequence>
<dbReference type="OrthoDB" id="571052at2"/>
<comment type="caution">
    <text evidence="3">The sequence shown here is derived from an EMBL/GenBank/DDBJ whole genome shotgun (WGS) entry which is preliminary data.</text>
</comment>
<dbReference type="PROSITE" id="PS51257">
    <property type="entry name" value="PROKAR_LIPOPROTEIN"/>
    <property type="match status" value="1"/>
</dbReference>
<dbReference type="EMBL" id="QWLB01000006">
    <property type="protein sequence ID" value="RIH93444.1"/>
    <property type="molecule type" value="Genomic_DNA"/>
</dbReference>
<dbReference type="Proteomes" id="UP000266178">
    <property type="component" value="Unassembled WGS sequence"/>
</dbReference>
<dbReference type="Pfam" id="PF07452">
    <property type="entry name" value="CHRD"/>
    <property type="match status" value="1"/>
</dbReference>
<evidence type="ECO:0000313" key="3">
    <source>
        <dbReference type="EMBL" id="RIH93444.1"/>
    </source>
</evidence>
<keyword evidence="1" id="KW-0732">Signal</keyword>
<dbReference type="SMART" id="SM00754">
    <property type="entry name" value="CHRD"/>
    <property type="match status" value="1"/>
</dbReference>
<evidence type="ECO:0000259" key="2">
    <source>
        <dbReference type="PROSITE" id="PS50933"/>
    </source>
</evidence>
<dbReference type="PROSITE" id="PS50933">
    <property type="entry name" value="CHRD"/>
    <property type="match status" value="1"/>
</dbReference>
<proteinExistence type="predicted"/>
<feature type="domain" description="CHRD" evidence="2">
    <location>
        <begin position="33"/>
        <end position="148"/>
    </location>
</feature>
<protein>
    <submittedName>
        <fullName evidence="3">CHRD domain protein</fullName>
    </submittedName>
</protein>
<name>A0A399FA28_9DEIN</name>
<evidence type="ECO:0000256" key="1">
    <source>
        <dbReference type="SAM" id="SignalP"/>
    </source>
</evidence>
<dbReference type="InterPro" id="IPR010895">
    <property type="entry name" value="CHRD"/>
</dbReference>
<keyword evidence="4" id="KW-1185">Reference proteome</keyword>
<feature type="signal peptide" evidence="1">
    <location>
        <begin position="1"/>
        <end position="27"/>
    </location>
</feature>
<dbReference type="RefSeq" id="WP_119356219.1">
    <property type="nucleotide sequence ID" value="NZ_BJXM01000013.1"/>
</dbReference>